<dbReference type="CDD" id="cd05793">
    <property type="entry name" value="S1_IF1A"/>
    <property type="match status" value="1"/>
</dbReference>
<dbReference type="NCBIfam" id="NF003085">
    <property type="entry name" value="PRK04012.1-5"/>
    <property type="match status" value="1"/>
</dbReference>
<dbReference type="GO" id="GO:0003723">
    <property type="term" value="F:RNA binding"/>
    <property type="evidence" value="ECO:0007669"/>
    <property type="project" value="InterPro"/>
</dbReference>
<dbReference type="PROSITE" id="PS50832">
    <property type="entry name" value="S1_IF1_TYPE"/>
    <property type="match status" value="1"/>
</dbReference>
<accession>A0A9X9S249</accession>
<evidence type="ECO:0000256" key="2">
    <source>
        <dbReference type="ARBA" id="ARBA00022540"/>
    </source>
</evidence>
<dbReference type="InterPro" id="IPR018104">
    <property type="entry name" value="TIF_eIF-1A_CS"/>
</dbReference>
<keyword evidence="10" id="KW-1185">Reference proteome</keyword>
<evidence type="ECO:0000256" key="5">
    <source>
        <dbReference type="HAMAP-Rule" id="MF_00216"/>
    </source>
</evidence>
<dbReference type="NCBIfam" id="NF003084">
    <property type="entry name" value="PRK04012.1-3"/>
    <property type="match status" value="1"/>
</dbReference>
<protein>
    <recommendedName>
        <fullName evidence="5">Translation initiation factor 1A</fullName>
        <shortName evidence="5">aIF-1A</shortName>
    </recommendedName>
</protein>
<sequence length="123" mass="14618">MDDLFIRREHINIKGVSLLANQNRKKSGQAEPPAIVRVKLPNKRNREMFAEADLMLGANHIRVRCFDGVTRTGRIKGKIKKRVWIREGDVLIVVPWSFQDEKCDIIYRYTRPQREWLQRNKYL</sequence>
<evidence type="ECO:0000256" key="3">
    <source>
        <dbReference type="ARBA" id="ARBA00022917"/>
    </source>
</evidence>
<gene>
    <name evidence="9" type="primary">eif1A</name>
    <name evidence="5" type="synonym">eif1a</name>
    <name evidence="9" type="ORF">OU421_08255</name>
</gene>
<dbReference type="PANTHER" id="PTHR21668">
    <property type="entry name" value="EIF-1A"/>
    <property type="match status" value="1"/>
</dbReference>
<dbReference type="Proteomes" id="UP001163096">
    <property type="component" value="Chromosome"/>
</dbReference>
<comment type="function">
    <text evidence="4 5 7">Seems to be required for maximal rate of protein biosynthesis. Enhances ribosome dissociation into subunits and stabilizes the binding of the initiator Met-tRNA(I) to 40 S ribosomal subunits.</text>
</comment>
<name>A0A9X9S249_METOG</name>
<evidence type="ECO:0000313" key="10">
    <source>
        <dbReference type="Proteomes" id="UP001163096"/>
    </source>
</evidence>
<feature type="domain" description="S1-like" evidence="8">
    <location>
        <begin position="36"/>
        <end position="110"/>
    </location>
</feature>
<comment type="similarity">
    <text evidence="1 5 6">Belongs to the eIF-1A family.</text>
</comment>
<dbReference type="GO" id="GO:0003743">
    <property type="term" value="F:translation initiation factor activity"/>
    <property type="evidence" value="ECO:0007669"/>
    <property type="project" value="UniProtKB-UniRule"/>
</dbReference>
<evidence type="ECO:0000313" key="9">
    <source>
        <dbReference type="EMBL" id="WAI00422.1"/>
    </source>
</evidence>
<dbReference type="InterPro" id="IPR001253">
    <property type="entry name" value="TIF_eIF-1A"/>
</dbReference>
<evidence type="ECO:0000256" key="6">
    <source>
        <dbReference type="RuleBase" id="RU004364"/>
    </source>
</evidence>
<dbReference type="NCBIfam" id="TIGR00523">
    <property type="entry name" value="eIF-1A"/>
    <property type="match status" value="1"/>
</dbReference>
<evidence type="ECO:0000256" key="4">
    <source>
        <dbReference type="ARBA" id="ARBA00025502"/>
    </source>
</evidence>
<dbReference type="RefSeq" id="WP_268185621.1">
    <property type="nucleotide sequence ID" value="NZ_CP113361.1"/>
</dbReference>
<dbReference type="Pfam" id="PF01176">
    <property type="entry name" value="eIF-1a"/>
    <property type="match status" value="1"/>
</dbReference>
<keyword evidence="3 5" id="KW-0648">Protein biosynthesis</keyword>
<dbReference type="SUPFAM" id="SSF50249">
    <property type="entry name" value="Nucleic acid-binding proteins"/>
    <property type="match status" value="1"/>
</dbReference>
<dbReference type="GeneID" id="76835087"/>
<dbReference type="PROSITE" id="PS01262">
    <property type="entry name" value="IF1A"/>
    <property type="match status" value="1"/>
</dbReference>
<evidence type="ECO:0000259" key="8">
    <source>
        <dbReference type="PROSITE" id="PS50832"/>
    </source>
</evidence>
<dbReference type="AlphaFoldDB" id="A0A9X9S249"/>
<dbReference type="KEGG" id="mou:OU421_08255"/>
<proteinExistence type="inferred from homology"/>
<organism evidence="9 10">
    <name type="scientific">Methanogenium organophilum</name>
    <dbReference type="NCBI Taxonomy" id="2199"/>
    <lineage>
        <taxon>Archaea</taxon>
        <taxon>Methanobacteriati</taxon>
        <taxon>Methanobacteriota</taxon>
        <taxon>Stenosarchaea group</taxon>
        <taxon>Methanomicrobia</taxon>
        <taxon>Methanomicrobiales</taxon>
        <taxon>Methanomicrobiaceae</taxon>
        <taxon>Methanogenium</taxon>
    </lineage>
</organism>
<dbReference type="InterPro" id="IPR012340">
    <property type="entry name" value="NA-bd_OB-fold"/>
</dbReference>
<evidence type="ECO:0000256" key="7">
    <source>
        <dbReference type="RuleBase" id="RU004365"/>
    </source>
</evidence>
<keyword evidence="2 5" id="KW-0396">Initiation factor</keyword>
<dbReference type="Gene3D" id="2.40.50.140">
    <property type="entry name" value="Nucleic acid-binding proteins"/>
    <property type="match status" value="1"/>
</dbReference>
<dbReference type="EMBL" id="CP113361">
    <property type="protein sequence ID" value="WAI00422.1"/>
    <property type="molecule type" value="Genomic_DNA"/>
</dbReference>
<evidence type="ECO:0000256" key="1">
    <source>
        <dbReference type="ARBA" id="ARBA00007392"/>
    </source>
</evidence>
<reference evidence="9" key="1">
    <citation type="submission" date="2022-11" db="EMBL/GenBank/DDBJ databases">
        <title>Complete genome sequence of Methanogenium organophilum DSM 3596.</title>
        <authorList>
            <person name="Chen S.-C."/>
            <person name="Lai S.-J."/>
            <person name="You Y.-T."/>
        </authorList>
    </citation>
    <scope>NUCLEOTIDE SEQUENCE</scope>
    <source>
        <strain evidence="9">DSM 3596</strain>
    </source>
</reference>
<dbReference type="InterPro" id="IPR006196">
    <property type="entry name" value="RNA-binding_domain_S1_IF1"/>
</dbReference>
<dbReference type="HAMAP" id="MF_00216">
    <property type="entry name" value="aIF_1A"/>
    <property type="match status" value="1"/>
</dbReference>
<dbReference type="SMART" id="SM00652">
    <property type="entry name" value="eIF1a"/>
    <property type="match status" value="1"/>
</dbReference>